<dbReference type="RefSeq" id="WP_379866883.1">
    <property type="nucleotide sequence ID" value="NZ_JBHTBW010000061.1"/>
</dbReference>
<protein>
    <recommendedName>
        <fullName evidence="12">Exo-1,3-beta-glucanase D</fullName>
    </recommendedName>
</protein>
<dbReference type="CDD" id="cd00257">
    <property type="entry name" value="beta-trefoil_FSCN-like"/>
    <property type="match status" value="1"/>
</dbReference>
<keyword evidence="10" id="KW-0961">Cell wall biogenesis/degradation</keyword>
<keyword evidence="7" id="KW-0472">Membrane</keyword>
<evidence type="ECO:0000256" key="7">
    <source>
        <dbReference type="ARBA" id="ARBA00023136"/>
    </source>
</evidence>
<comment type="caution">
    <text evidence="16">The sequence shown here is derived from an EMBL/GenBank/DDBJ whole genome shotgun (WGS) entry which is preliminary data.</text>
</comment>
<keyword evidence="6" id="KW-1133">Transmembrane helix</keyword>
<evidence type="ECO:0000259" key="15">
    <source>
        <dbReference type="Pfam" id="PF00150"/>
    </source>
</evidence>
<keyword evidence="8" id="KW-0325">Glycoprotein</keyword>
<comment type="similarity">
    <text evidence="13">Belongs to the glycosyl hydrolase 5 (cellulase A) family.</text>
</comment>
<feature type="domain" description="Glycoside hydrolase family 5" evidence="15">
    <location>
        <begin position="103"/>
        <end position="358"/>
    </location>
</feature>
<evidence type="ECO:0000256" key="12">
    <source>
        <dbReference type="ARBA" id="ARBA00041260"/>
    </source>
</evidence>
<accession>A0ABW2RP40</accession>
<evidence type="ECO:0000256" key="10">
    <source>
        <dbReference type="ARBA" id="ARBA00023316"/>
    </source>
</evidence>
<keyword evidence="5" id="KW-0735">Signal-anchor</keyword>
<dbReference type="Gene3D" id="3.20.20.80">
    <property type="entry name" value="Glycosidases"/>
    <property type="match status" value="1"/>
</dbReference>
<evidence type="ECO:0000256" key="14">
    <source>
        <dbReference type="SAM" id="SignalP"/>
    </source>
</evidence>
<dbReference type="InterPro" id="IPR001547">
    <property type="entry name" value="Glyco_hydro_5"/>
</dbReference>
<sequence>MLKKSLLSALCFVLLIGLFLGLPSASKVNAAINSDDFLKTNGKVIRDHFGTGAIVNLRGTNLGGWLLQENWMSPAGAADEYTVRQTLTSRFGESGAQSLLNSYQDTWIQASDLDNIKNLGMNAVRVPLYWEDFMYSNGTMKPDNITFRKLDWLVAEAGSRDIYVILDLHGAPGAACPWQSCGRENFNQLWTNATYQNWTVQIWERLATHYKGNPTVAAYDLLNEPLVTMGGAENAAQIQQKMQFYNRMYQAVRAKDPDHIIIIAAFFDWYAAYPPSTYGWTNVVYQTHHYNFTDYDNWDLTNSEINRWLADLSNFQLKWNVPVYAGEFSFGQNDLYEKWLAGLNALNASWTNWSYKVKGGGNWGYYHNNNNPTPNLSSDSAAVILDKWSKFSTAFFTPNTTFQNLVKKHTNTPPVTDTWYSIKASANNQYVSADNYGNNPLTANRNSVQAWEKFKIINNSDGTISLLSMANNKYVKADLNQQGKLIVSATDIQQWEKFNLVDLGNGTFALRALANNLYVCVDLNAGSPELIANRTSVGGAWEAFTIAVAP</sequence>
<dbReference type="InterPro" id="IPR050386">
    <property type="entry name" value="Glycosyl_hydrolase_5"/>
</dbReference>
<keyword evidence="4 13" id="KW-0378">Hydrolase</keyword>
<dbReference type="Pfam" id="PF00150">
    <property type="entry name" value="Cellulase"/>
    <property type="match status" value="1"/>
</dbReference>
<evidence type="ECO:0000256" key="6">
    <source>
        <dbReference type="ARBA" id="ARBA00022989"/>
    </source>
</evidence>
<evidence type="ECO:0000256" key="9">
    <source>
        <dbReference type="ARBA" id="ARBA00023295"/>
    </source>
</evidence>
<keyword evidence="17" id="KW-1185">Reference proteome</keyword>
<feature type="signal peptide" evidence="14">
    <location>
        <begin position="1"/>
        <end position="30"/>
    </location>
</feature>
<reference evidence="17" key="1">
    <citation type="journal article" date="2019" name="Int. J. Syst. Evol. Microbiol.">
        <title>The Global Catalogue of Microorganisms (GCM) 10K type strain sequencing project: providing services to taxonomists for standard genome sequencing and annotation.</title>
        <authorList>
            <consortium name="The Broad Institute Genomics Platform"/>
            <consortium name="The Broad Institute Genome Sequencing Center for Infectious Disease"/>
            <person name="Wu L."/>
            <person name="Ma J."/>
        </authorList>
    </citation>
    <scope>NUCLEOTIDE SEQUENCE [LARGE SCALE GENOMIC DNA]</scope>
    <source>
        <strain evidence="17">CGMCC 1.12942</strain>
    </source>
</reference>
<name>A0ABW2RP40_9BACL</name>
<dbReference type="Proteomes" id="UP001596500">
    <property type="component" value="Unassembled WGS sequence"/>
</dbReference>
<proteinExistence type="inferred from homology"/>
<dbReference type="PANTHER" id="PTHR31297">
    <property type="entry name" value="GLUCAN ENDO-1,6-BETA-GLUCOSIDASE B"/>
    <property type="match status" value="1"/>
</dbReference>
<gene>
    <name evidence="16" type="ORF">ACFQNG_17045</name>
</gene>
<dbReference type="Gene3D" id="2.80.10.50">
    <property type="match status" value="1"/>
</dbReference>
<evidence type="ECO:0000256" key="11">
    <source>
        <dbReference type="ARBA" id="ARBA00037126"/>
    </source>
</evidence>
<keyword evidence="9 13" id="KW-0326">Glycosidase</keyword>
<dbReference type="InterPro" id="IPR017853">
    <property type="entry name" value="GH"/>
</dbReference>
<dbReference type="PANTHER" id="PTHR31297:SF34">
    <property type="entry name" value="GLUCAN 1,3-BETA-GLUCOSIDASE 2"/>
    <property type="match status" value="1"/>
</dbReference>
<dbReference type="SUPFAM" id="SSF50405">
    <property type="entry name" value="Actin-crosslinking proteins"/>
    <property type="match status" value="1"/>
</dbReference>
<evidence type="ECO:0000256" key="2">
    <source>
        <dbReference type="ARBA" id="ARBA00022475"/>
    </source>
</evidence>
<dbReference type="SUPFAM" id="SSF51445">
    <property type="entry name" value="(Trans)glycosidases"/>
    <property type="match status" value="1"/>
</dbReference>
<feature type="chain" id="PRO_5046793223" description="Exo-1,3-beta-glucanase D" evidence="14">
    <location>
        <begin position="31"/>
        <end position="550"/>
    </location>
</feature>
<comment type="function">
    <text evidence="11">Glucosidase involved in the degradation of cellulosic biomass. Active on lichenan.</text>
</comment>
<keyword evidence="2" id="KW-1003">Cell membrane</keyword>
<evidence type="ECO:0000313" key="17">
    <source>
        <dbReference type="Proteomes" id="UP001596500"/>
    </source>
</evidence>
<organism evidence="16 17">
    <name type="scientific">Laceyella putida</name>
    <dbReference type="NCBI Taxonomy" id="110101"/>
    <lineage>
        <taxon>Bacteria</taxon>
        <taxon>Bacillati</taxon>
        <taxon>Bacillota</taxon>
        <taxon>Bacilli</taxon>
        <taxon>Bacillales</taxon>
        <taxon>Thermoactinomycetaceae</taxon>
        <taxon>Laceyella</taxon>
    </lineage>
</organism>
<evidence type="ECO:0000256" key="4">
    <source>
        <dbReference type="ARBA" id="ARBA00022801"/>
    </source>
</evidence>
<keyword evidence="14" id="KW-0732">Signal</keyword>
<evidence type="ECO:0000256" key="13">
    <source>
        <dbReference type="RuleBase" id="RU361153"/>
    </source>
</evidence>
<evidence type="ECO:0000313" key="16">
    <source>
        <dbReference type="EMBL" id="MFC7442781.1"/>
    </source>
</evidence>
<dbReference type="EMBL" id="JBHTBW010000061">
    <property type="protein sequence ID" value="MFC7442781.1"/>
    <property type="molecule type" value="Genomic_DNA"/>
</dbReference>
<comment type="subcellular location">
    <subcellularLocation>
        <location evidence="1">Cell membrane</location>
        <topology evidence="1">Single-pass type II membrane protein</topology>
    </subcellularLocation>
</comment>
<evidence type="ECO:0000256" key="8">
    <source>
        <dbReference type="ARBA" id="ARBA00023180"/>
    </source>
</evidence>
<evidence type="ECO:0000256" key="3">
    <source>
        <dbReference type="ARBA" id="ARBA00022692"/>
    </source>
</evidence>
<keyword evidence="3" id="KW-0812">Transmembrane</keyword>
<evidence type="ECO:0000256" key="1">
    <source>
        <dbReference type="ARBA" id="ARBA00004401"/>
    </source>
</evidence>
<dbReference type="InterPro" id="IPR008999">
    <property type="entry name" value="Actin-crosslinking"/>
</dbReference>
<evidence type="ECO:0000256" key="5">
    <source>
        <dbReference type="ARBA" id="ARBA00022968"/>
    </source>
</evidence>